<dbReference type="EMBL" id="CP103423">
    <property type="protein sequence ID" value="UWD34031.1"/>
    <property type="molecule type" value="Genomic_DNA"/>
</dbReference>
<proteinExistence type="predicted"/>
<reference evidence="1" key="1">
    <citation type="submission" date="2022-08" db="EMBL/GenBank/DDBJ databases">
        <title>Complete genome sequence of Mycoplasma molare type strain H 542.</title>
        <authorList>
            <person name="Spergser J."/>
        </authorList>
    </citation>
    <scope>NUCLEOTIDE SEQUENCE</scope>
    <source>
        <strain evidence="1">H 542</strain>
    </source>
</reference>
<dbReference type="RefSeq" id="WP_259429358.1">
    <property type="nucleotide sequence ID" value="NZ_CP103423.1"/>
</dbReference>
<keyword evidence="2" id="KW-1185">Reference proteome</keyword>
<sequence length="96" mass="11465">MYYTVQKSINRKKEAPDNLNYLKRVEIKLDYEWSNRTLGDVIQNKASINFFNVEKQVQKEFLAVLKQRLGSSYAILKHKLFNDLFYIEYRKLGLAN</sequence>
<organism evidence="1 2">
    <name type="scientific">Mesomycoplasma molare</name>
    <dbReference type="NCBI Taxonomy" id="171288"/>
    <lineage>
        <taxon>Bacteria</taxon>
        <taxon>Bacillati</taxon>
        <taxon>Mycoplasmatota</taxon>
        <taxon>Mycoplasmoidales</taxon>
        <taxon>Metamycoplasmataceae</taxon>
        <taxon>Mesomycoplasma</taxon>
    </lineage>
</organism>
<name>A0ABY5TWS3_9BACT</name>
<gene>
    <name evidence="1" type="ORF">NX772_02910</name>
</gene>
<dbReference type="Proteomes" id="UP001058364">
    <property type="component" value="Chromosome"/>
</dbReference>
<accession>A0ABY5TWS3</accession>
<evidence type="ECO:0000313" key="2">
    <source>
        <dbReference type="Proteomes" id="UP001058364"/>
    </source>
</evidence>
<protein>
    <submittedName>
        <fullName evidence="1">Uncharacterized protein</fullName>
    </submittedName>
</protein>
<evidence type="ECO:0000313" key="1">
    <source>
        <dbReference type="EMBL" id="UWD34031.1"/>
    </source>
</evidence>